<keyword evidence="2" id="KW-1185">Reference proteome</keyword>
<gene>
    <name evidence="1" type="ORF">L3Q82_025608</name>
</gene>
<proteinExistence type="predicted"/>
<reference evidence="1" key="1">
    <citation type="submission" date="2022-04" db="EMBL/GenBank/DDBJ databases">
        <title>Jade perch genome.</title>
        <authorList>
            <person name="Chao B."/>
        </authorList>
    </citation>
    <scope>NUCLEOTIDE SEQUENCE</scope>
    <source>
        <strain evidence="1">CB-2022</strain>
    </source>
</reference>
<dbReference type="EMBL" id="CM041538">
    <property type="protein sequence ID" value="KAI3368594.1"/>
    <property type="molecule type" value="Genomic_DNA"/>
</dbReference>
<name>A0ACB8WLF1_9TELE</name>
<protein>
    <submittedName>
        <fullName evidence="1">Uncharacterized protein</fullName>
    </submittedName>
</protein>
<evidence type="ECO:0000313" key="1">
    <source>
        <dbReference type="EMBL" id="KAI3368594.1"/>
    </source>
</evidence>
<accession>A0ACB8WLF1</accession>
<dbReference type="Proteomes" id="UP000831701">
    <property type="component" value="Chromosome 8"/>
</dbReference>
<organism evidence="1 2">
    <name type="scientific">Scortum barcoo</name>
    <name type="common">barcoo grunter</name>
    <dbReference type="NCBI Taxonomy" id="214431"/>
    <lineage>
        <taxon>Eukaryota</taxon>
        <taxon>Metazoa</taxon>
        <taxon>Chordata</taxon>
        <taxon>Craniata</taxon>
        <taxon>Vertebrata</taxon>
        <taxon>Euteleostomi</taxon>
        <taxon>Actinopterygii</taxon>
        <taxon>Neopterygii</taxon>
        <taxon>Teleostei</taxon>
        <taxon>Neoteleostei</taxon>
        <taxon>Acanthomorphata</taxon>
        <taxon>Eupercaria</taxon>
        <taxon>Centrarchiformes</taxon>
        <taxon>Terapontoidei</taxon>
        <taxon>Terapontidae</taxon>
        <taxon>Scortum</taxon>
    </lineage>
</organism>
<sequence>MSKDDVEDIRCTPGYVCYRSEWDISSSLSASNKIPAEPCRSDKKAFCIKPSFNDICSELTTTFTSGNCVNSFSFTTSIRVGMYNKWSHPLFWINNKINTTSPRTLSELEPFTDYSCTGQIKDNNVPIKNTNAVEFQIDCDLRITITEKNITNTSIDLSWTTTSKNCQDVLPHLQKFSYDCDCSVLLLWFY</sequence>
<evidence type="ECO:0000313" key="2">
    <source>
        <dbReference type="Proteomes" id="UP000831701"/>
    </source>
</evidence>
<comment type="caution">
    <text evidence="1">The sequence shown here is derived from an EMBL/GenBank/DDBJ whole genome shotgun (WGS) entry which is preliminary data.</text>
</comment>
<feature type="non-terminal residue" evidence="1">
    <location>
        <position position="190"/>
    </location>
</feature>